<organism evidence="3 4">
    <name type="scientific">Cucumis melo var. makuwa</name>
    <name type="common">Oriental melon</name>
    <dbReference type="NCBI Taxonomy" id="1194695"/>
    <lineage>
        <taxon>Eukaryota</taxon>
        <taxon>Viridiplantae</taxon>
        <taxon>Streptophyta</taxon>
        <taxon>Embryophyta</taxon>
        <taxon>Tracheophyta</taxon>
        <taxon>Spermatophyta</taxon>
        <taxon>Magnoliopsida</taxon>
        <taxon>eudicotyledons</taxon>
        <taxon>Gunneridae</taxon>
        <taxon>Pentapetalae</taxon>
        <taxon>rosids</taxon>
        <taxon>fabids</taxon>
        <taxon>Cucurbitales</taxon>
        <taxon>Cucurbitaceae</taxon>
        <taxon>Benincaseae</taxon>
        <taxon>Cucumis</taxon>
    </lineage>
</organism>
<gene>
    <name evidence="3" type="ORF">E5676_scaffold323G00890</name>
</gene>
<dbReference type="AlphaFoldDB" id="A0A5D3C9B1"/>
<evidence type="ECO:0000313" key="3">
    <source>
        <dbReference type="EMBL" id="TYK08547.1"/>
    </source>
</evidence>
<proteinExistence type="predicted"/>
<feature type="compositionally biased region" description="Polar residues" evidence="1">
    <location>
        <begin position="350"/>
        <end position="359"/>
    </location>
</feature>
<dbReference type="Pfam" id="PF02992">
    <property type="entry name" value="Transposase_21"/>
    <property type="match status" value="1"/>
</dbReference>
<dbReference type="Proteomes" id="UP000321947">
    <property type="component" value="Unassembled WGS sequence"/>
</dbReference>
<comment type="caution">
    <text evidence="3">The sequence shown here is derived from an EMBL/GenBank/DDBJ whole genome shotgun (WGS) entry which is preliminary data.</text>
</comment>
<reference evidence="3 4" key="1">
    <citation type="submission" date="2019-08" db="EMBL/GenBank/DDBJ databases">
        <title>Draft genome sequences of two oriental melons (Cucumis melo L. var makuwa).</title>
        <authorList>
            <person name="Kwon S.-Y."/>
        </authorList>
    </citation>
    <scope>NUCLEOTIDE SEQUENCE [LARGE SCALE GENOMIC DNA]</scope>
    <source>
        <strain evidence="4">cv. Chang Bougi</strain>
        <tissue evidence="3">Leaf</tissue>
    </source>
</reference>
<evidence type="ECO:0000259" key="2">
    <source>
        <dbReference type="Pfam" id="PF13960"/>
    </source>
</evidence>
<dbReference type="InterPro" id="IPR025452">
    <property type="entry name" value="DUF4218"/>
</dbReference>
<dbReference type="Pfam" id="PF13960">
    <property type="entry name" value="DUF4218"/>
    <property type="match status" value="1"/>
</dbReference>
<sequence length="389" mass="44629">MGHRRYLPENHVWRRSRLHDGNVEHMAPPVVMNGYEILEQLDQLEFPVMKKTKDTMNAMLDLQDLKIRKDLHLIEVGNRLVKPYASYTLTSSERVEFCTFLKSYVQTKARPKGSIAEAYVMNESSTFCSRYLSGIKTRFTRDERNDDTIPEDEVIGEFEIFKQKVIELRESRNLSHDFFSLTMGPSFDVRCYNGCIVGGLRFHTLEHDYQHTTQNSRVMVTGESDASGSGDNNFYSVLDEVLHVQYPIGRNNKRIPDVPKVDNVENEHLNALEIIISHRVDEHIEDDTLCRTNVDPTIIERPVVRHVIDDFIDDVDEHLSHKSTISSFSSGFDKIDAMFLEFVEELDNPTEGSLSVGDNSSTSQPSTTPTLRRRAQSQLLELDHYVAAN</sequence>
<dbReference type="PANTHER" id="PTHR48258">
    <property type="entry name" value="DUF4218 DOMAIN-CONTAINING PROTEIN-RELATED"/>
    <property type="match status" value="1"/>
</dbReference>
<evidence type="ECO:0000313" key="4">
    <source>
        <dbReference type="Proteomes" id="UP000321947"/>
    </source>
</evidence>
<accession>A0A5D3C9B1</accession>
<name>A0A5D3C9B1_CUCMM</name>
<protein>
    <recommendedName>
        <fullName evidence="2">DUF4218 domain-containing protein</fullName>
    </recommendedName>
</protein>
<feature type="domain" description="DUF4218" evidence="2">
    <location>
        <begin position="97"/>
        <end position="145"/>
    </location>
</feature>
<feature type="region of interest" description="Disordered" evidence="1">
    <location>
        <begin position="350"/>
        <end position="373"/>
    </location>
</feature>
<dbReference type="EMBL" id="SSTD01012658">
    <property type="protein sequence ID" value="TYK08547.1"/>
    <property type="molecule type" value="Genomic_DNA"/>
</dbReference>
<feature type="compositionally biased region" description="Low complexity" evidence="1">
    <location>
        <begin position="360"/>
        <end position="370"/>
    </location>
</feature>
<dbReference type="InterPro" id="IPR004242">
    <property type="entry name" value="Transposase_21"/>
</dbReference>
<evidence type="ECO:0000256" key="1">
    <source>
        <dbReference type="SAM" id="MobiDB-lite"/>
    </source>
</evidence>